<name>A0AAE2UWY9_AGRVI</name>
<dbReference type="RefSeq" id="WP_194416652.1">
    <property type="nucleotide sequence ID" value="NZ_JACXXJ020000005.1"/>
</dbReference>
<evidence type="ECO:0000313" key="1">
    <source>
        <dbReference type="EMBL" id="MBF2715504.1"/>
    </source>
</evidence>
<reference evidence="1" key="1">
    <citation type="submission" date="2020-11" db="EMBL/GenBank/DDBJ databases">
        <title>Agrobacterium vitis strain K377 genome.</title>
        <authorList>
            <person name="Xi H."/>
        </authorList>
    </citation>
    <scope>NUCLEOTIDE SEQUENCE</scope>
    <source>
        <strain evidence="1">K377</strain>
    </source>
</reference>
<organism evidence="1 2">
    <name type="scientific">Agrobacterium vitis</name>
    <name type="common">Rhizobium vitis</name>
    <dbReference type="NCBI Taxonomy" id="373"/>
    <lineage>
        <taxon>Bacteria</taxon>
        <taxon>Pseudomonadati</taxon>
        <taxon>Pseudomonadota</taxon>
        <taxon>Alphaproteobacteria</taxon>
        <taxon>Hyphomicrobiales</taxon>
        <taxon>Rhizobiaceae</taxon>
        <taxon>Rhizobium/Agrobacterium group</taxon>
        <taxon>Agrobacterium</taxon>
    </lineage>
</organism>
<accession>A0AAE2UWY9</accession>
<proteinExistence type="predicted"/>
<dbReference type="EMBL" id="JACXXJ020000005">
    <property type="protein sequence ID" value="MBF2715504.1"/>
    <property type="molecule type" value="Genomic_DNA"/>
</dbReference>
<evidence type="ECO:0000313" key="2">
    <source>
        <dbReference type="Proteomes" id="UP000655037"/>
    </source>
</evidence>
<sequence>MAALALSEVFDLLAISSVTWSIQRNDEFDSLGSGDVWQAELAAPLWTAEVTLGTSRNDQLTQVAAVIRSLDGVRIAFLICDLIRQYPLLDPKGTAIAGRNITVREIGADRVTARMTGFPAGYQLSPGDKLQITYGDQIAFAEVSRPAAADANGNLDAPIFPRLPLAVASGMAVILIRPACPVVIVPESHNPGEAKRTVTSGAGFKVIQKRRV</sequence>
<dbReference type="Proteomes" id="UP000655037">
    <property type="component" value="Unassembled WGS sequence"/>
</dbReference>
<protein>
    <submittedName>
        <fullName evidence="1">Uncharacterized protein</fullName>
    </submittedName>
</protein>
<comment type="caution">
    <text evidence="1">The sequence shown here is derived from an EMBL/GenBank/DDBJ whole genome shotgun (WGS) entry which is preliminary data.</text>
</comment>
<dbReference type="AlphaFoldDB" id="A0AAE2UWY9"/>
<gene>
    <name evidence="1" type="ORF">IEI95_014890</name>
</gene>